<dbReference type="InterPro" id="IPR036390">
    <property type="entry name" value="WH_DNA-bd_sf"/>
</dbReference>
<evidence type="ECO:0000259" key="1">
    <source>
        <dbReference type="Pfam" id="PF07848"/>
    </source>
</evidence>
<dbReference type="InterPro" id="IPR013225">
    <property type="entry name" value="PaaX_C"/>
</dbReference>
<evidence type="ECO:0000259" key="2">
    <source>
        <dbReference type="Pfam" id="PF08223"/>
    </source>
</evidence>
<evidence type="ECO:0000313" key="4">
    <source>
        <dbReference type="EMBL" id="UUX50306.1"/>
    </source>
</evidence>
<dbReference type="EMBL" id="CP102480">
    <property type="protein sequence ID" value="UUX50306.1"/>
    <property type="molecule type" value="Genomic_DNA"/>
</dbReference>
<sequence>MSVARKLESDTTDAAALLAALKPRAKSLIVTVYGDAILPHGGEAWLGDLIRLMECFGISERLVRTSVFRLTQDGVLAARQVGRRSIYALTPGGRRAFDAAQRKIYAPLTERRDPDENAPWTIALLGGSVDAEQRDALHRELGWAGFGMLGTQALIGTGSDLQRAKDSLTTLGLEDRVTLFEATANSAAGTLRALCHEAWHLDATDQDYRAFIRRFTPLRDRLLAPSEKPAPKEAFTLRILMIHAYRRALLRDPGLPTPLMPDNWSGRTARQLAAEIYDNLQYNAQDFVETGLHGTDGPLPPSAPQFSARFLRLIPD</sequence>
<dbReference type="InterPro" id="IPR011965">
    <property type="entry name" value="PaaX_trns_reg"/>
</dbReference>
<dbReference type="Pfam" id="PF08223">
    <property type="entry name" value="PaaX_C"/>
    <property type="match status" value="1"/>
</dbReference>
<accession>A0A9J7AU00</accession>
<dbReference type="InterPro" id="IPR012906">
    <property type="entry name" value="PaaX-like_N"/>
</dbReference>
<dbReference type="Proteomes" id="UP001060336">
    <property type="component" value="Chromosome"/>
</dbReference>
<feature type="domain" description="Transcriptional repressor PaaX-like C-terminal" evidence="2">
    <location>
        <begin position="199"/>
        <end position="289"/>
    </location>
</feature>
<evidence type="ECO:0000259" key="3">
    <source>
        <dbReference type="Pfam" id="PF20803"/>
    </source>
</evidence>
<dbReference type="KEGG" id="naci:NUH88_01145"/>
<dbReference type="InterPro" id="IPR048846">
    <property type="entry name" value="PaaX-like_central"/>
</dbReference>
<gene>
    <name evidence="4" type="ORF">NUH88_01145</name>
</gene>
<evidence type="ECO:0000313" key="5">
    <source>
        <dbReference type="Proteomes" id="UP001060336"/>
    </source>
</evidence>
<feature type="domain" description="Transcriptional repressor PaaX-like N-terminal" evidence="1">
    <location>
        <begin position="24"/>
        <end position="90"/>
    </location>
</feature>
<reference evidence="4" key="1">
    <citation type="submission" date="2022-08" db="EMBL/GenBank/DDBJ databases">
        <title>Nisaea acidiphila sp. nov., isolated from a marine algal debris and emended description of the genus Nisaea Urios et al. 2008.</title>
        <authorList>
            <person name="Kwon K."/>
        </authorList>
    </citation>
    <scope>NUCLEOTIDE SEQUENCE</scope>
    <source>
        <strain evidence="4">MEBiC11861</strain>
    </source>
</reference>
<dbReference type="PANTHER" id="PTHR30319">
    <property type="entry name" value="PHENYLACETIC ACID REGULATOR-RELATED TRANSCRIPTIONAL REPRESSOR"/>
    <property type="match status" value="1"/>
</dbReference>
<proteinExistence type="predicted"/>
<dbReference type="PANTHER" id="PTHR30319:SF1">
    <property type="entry name" value="TRANSCRIPTIONAL REPRESSOR PAAX"/>
    <property type="match status" value="1"/>
</dbReference>
<dbReference type="Pfam" id="PF07848">
    <property type="entry name" value="PaaX"/>
    <property type="match status" value="1"/>
</dbReference>
<organism evidence="4 5">
    <name type="scientific">Nisaea acidiphila</name>
    <dbReference type="NCBI Taxonomy" id="1862145"/>
    <lineage>
        <taxon>Bacteria</taxon>
        <taxon>Pseudomonadati</taxon>
        <taxon>Pseudomonadota</taxon>
        <taxon>Alphaproteobacteria</taxon>
        <taxon>Rhodospirillales</taxon>
        <taxon>Thalassobaculaceae</taxon>
        <taxon>Nisaea</taxon>
    </lineage>
</organism>
<dbReference type="Gene3D" id="1.10.10.10">
    <property type="entry name" value="Winged helix-like DNA-binding domain superfamily/Winged helix DNA-binding domain"/>
    <property type="match status" value="1"/>
</dbReference>
<dbReference type="GO" id="GO:0006351">
    <property type="term" value="P:DNA-templated transcription"/>
    <property type="evidence" value="ECO:0007669"/>
    <property type="project" value="InterPro"/>
</dbReference>
<name>A0A9J7AU00_9PROT</name>
<dbReference type="InterPro" id="IPR036388">
    <property type="entry name" value="WH-like_DNA-bd_sf"/>
</dbReference>
<dbReference type="AlphaFoldDB" id="A0A9J7AU00"/>
<keyword evidence="5" id="KW-1185">Reference proteome</keyword>
<feature type="domain" description="Transcriptional repressor PaaX-like central Cas2-like" evidence="3">
    <location>
        <begin position="132"/>
        <end position="185"/>
    </location>
</feature>
<dbReference type="Pfam" id="PF20803">
    <property type="entry name" value="PaaX_M"/>
    <property type="match status" value="1"/>
</dbReference>
<protein>
    <submittedName>
        <fullName evidence="4">Phenylacetic acid degradation operon negative regulatory protein PaaX</fullName>
    </submittedName>
</protein>
<dbReference type="SUPFAM" id="SSF46785">
    <property type="entry name" value="Winged helix' DNA-binding domain"/>
    <property type="match status" value="1"/>
</dbReference>
<dbReference type="RefSeq" id="WP_257769447.1">
    <property type="nucleotide sequence ID" value="NZ_CP102480.1"/>
</dbReference>
<dbReference type="Gene3D" id="1.20.58.1460">
    <property type="match status" value="1"/>
</dbReference>
<dbReference type="PIRSF" id="PIRSF020623">
    <property type="entry name" value="PaaX"/>
    <property type="match status" value="1"/>
</dbReference>